<feature type="domain" description="Bacterial Ig" evidence="2">
    <location>
        <begin position="2074"/>
        <end position="2150"/>
    </location>
</feature>
<feature type="domain" description="Bacterial Ig" evidence="2">
    <location>
        <begin position="1428"/>
        <end position="1498"/>
    </location>
</feature>
<feature type="domain" description="Bacterial Ig" evidence="2">
    <location>
        <begin position="2647"/>
        <end position="2725"/>
    </location>
</feature>
<dbReference type="InterPro" id="IPR039329">
    <property type="entry name" value="SIAE"/>
</dbReference>
<feature type="region of interest" description="Disordered" evidence="1">
    <location>
        <begin position="245"/>
        <end position="297"/>
    </location>
</feature>
<feature type="domain" description="Bacterial Ig" evidence="2">
    <location>
        <begin position="350"/>
        <end position="431"/>
    </location>
</feature>
<name>A0A7Z3GR18_9PSED</name>
<feature type="compositionally biased region" description="Polar residues" evidence="1">
    <location>
        <begin position="1181"/>
        <end position="1199"/>
    </location>
</feature>
<dbReference type="KEGG" id="pmui:G4G71_16970"/>
<feature type="compositionally biased region" description="Low complexity" evidence="1">
    <location>
        <begin position="252"/>
        <end position="272"/>
    </location>
</feature>
<feature type="domain" description="Bacterial Ig" evidence="2">
    <location>
        <begin position="598"/>
        <end position="678"/>
    </location>
</feature>
<feature type="domain" description="Bacterial Ig" evidence="2">
    <location>
        <begin position="1910"/>
        <end position="1988"/>
    </location>
</feature>
<dbReference type="GO" id="GO:0005975">
    <property type="term" value="P:carbohydrate metabolic process"/>
    <property type="evidence" value="ECO:0007669"/>
    <property type="project" value="TreeGrafter"/>
</dbReference>
<feature type="compositionally biased region" description="Polar residues" evidence="1">
    <location>
        <begin position="1243"/>
        <end position="1253"/>
    </location>
</feature>
<feature type="domain" description="Bacterial Ig" evidence="2">
    <location>
        <begin position="1338"/>
        <end position="1416"/>
    </location>
</feature>
<feature type="domain" description="Bacterial Ig" evidence="2">
    <location>
        <begin position="689"/>
        <end position="759"/>
    </location>
</feature>
<dbReference type="Gene3D" id="2.60.40.10">
    <property type="entry name" value="Immunoglobulins"/>
    <property type="match status" value="39"/>
</dbReference>
<feature type="compositionally biased region" description="Gly residues" evidence="1">
    <location>
        <begin position="161"/>
        <end position="170"/>
    </location>
</feature>
<proteinExistence type="predicted"/>
<feature type="region of interest" description="Disordered" evidence="1">
    <location>
        <begin position="2555"/>
        <end position="2575"/>
    </location>
</feature>
<feature type="domain" description="Bacterial Ig" evidence="2">
    <location>
        <begin position="850"/>
        <end position="923"/>
    </location>
</feature>
<dbReference type="PANTHER" id="PTHR22901:SF0">
    <property type="entry name" value="SIALATE O-ACETYLESTERASE"/>
    <property type="match status" value="1"/>
</dbReference>
<feature type="domain" description="Bacterial Ig" evidence="2">
    <location>
        <begin position="1009"/>
        <end position="1087"/>
    </location>
</feature>
<feature type="domain" description="Bacterial Ig" evidence="2">
    <location>
        <begin position="1665"/>
        <end position="1743"/>
    </location>
</feature>
<feature type="domain" description="Bacterial Ig" evidence="2">
    <location>
        <begin position="1100"/>
        <end position="1169"/>
    </location>
</feature>
<feature type="domain" description="Bacterial Ig" evidence="2">
    <location>
        <begin position="1593"/>
        <end position="1658"/>
    </location>
</feature>
<feature type="domain" description="Bacterial Ig" evidence="2">
    <location>
        <begin position="2401"/>
        <end position="2478"/>
    </location>
</feature>
<evidence type="ECO:0000313" key="4">
    <source>
        <dbReference type="EMBL" id="QJP09496.1"/>
    </source>
</evidence>
<feature type="domain" description="Bacterial Ig" evidence="2">
    <location>
        <begin position="1830"/>
        <end position="1906"/>
    </location>
</feature>
<gene>
    <name evidence="4" type="ORF">G4G71_16970</name>
</gene>
<feature type="domain" description="Bacterial Ig" evidence="2">
    <location>
        <begin position="3297"/>
        <end position="3380"/>
    </location>
</feature>
<feature type="domain" description="Bacterial Ig" evidence="2">
    <location>
        <begin position="2737"/>
        <end position="2806"/>
    </location>
</feature>
<feature type="region of interest" description="Disordered" evidence="1">
    <location>
        <begin position="1496"/>
        <end position="1521"/>
    </location>
</feature>
<dbReference type="InterPro" id="IPR013783">
    <property type="entry name" value="Ig-like_fold"/>
</dbReference>
<feature type="domain" description="Bacterial Ig" evidence="2">
    <location>
        <begin position="2328"/>
        <end position="2396"/>
    </location>
</feature>
<feature type="domain" description="Bacterial Ig" evidence="2">
    <location>
        <begin position="263"/>
        <end position="346"/>
    </location>
</feature>
<feature type="domain" description="Bacterial Ig" evidence="2">
    <location>
        <begin position="2900"/>
        <end position="2968"/>
    </location>
</feature>
<evidence type="ECO:0000256" key="1">
    <source>
        <dbReference type="SAM" id="MobiDB-lite"/>
    </source>
</evidence>
<dbReference type="Pfam" id="PF17936">
    <property type="entry name" value="Big_6"/>
    <property type="match status" value="38"/>
</dbReference>
<sequence>MAIQAKVVASQVEVATATQQTVQGSIVLQQASNVALDVTADAVASYQQVGADLVVHLKDGETIRIANFYAPDQPPSQLYLVNEKGDLVVTELDQVAADGTLTATYASEPIDAGFESLTGSEAAAAGSAGAAGGIAGLGVTGTILAAAAVIAGGAAIASGGGGGGGGGGSGSNPPATPAPATDVAVSPDGSTISGRAAPGSTVEVDVNGDGQPDYSAPVDGNGNFQVPVSPPLSNGETVTVIVRGPNGGSGSSGTTVTAPDTTAPGAATGVTVSEDGSKVSGSAEPGATVKVDTNGDGIPDASGVAGSDGTFQITLPTPVNNGQSVTVTVTDHAGNTGPATVVSAPDTTPPAPASGLAISADGSQLTGHAEPGSSLTIDLNNDGVPDITVQVGADGGFSLTLNPPLLGGQPVSVIVHDAAGNASPLVQVIAPNPSSLPSPVMEASNGHVIQGTATFGTTVYLTNAQGGVIGVALVGGDGHWSFTPTVPLPDGTVINAIARGPMGTSGTSSVTVDSVAPTAPTIAPSNGSLLEGTAEAGSTVVLTGPGGVPIGTVRADGNGHWSFTPGSALSNGTEVTATACDAAGNTSLPGHVTVDALAPAAPLVNPSDGGLFSGTAEPGATILLLNGNGQQIGQTQADGNGAWSFTFSPPLANGSEVKVLAKDASGNVGAPSTVVVDDGTVPAPVVEPSDGHMIFGHAEPGLRVEIRDANGTLLAAVTADGNGSWSYTPGAQLPNGTQLQVTAVDTTNNHQSTVVLVTTDSMAPAAPHIDASNGSVIAGTGEIGATIILLDGSGNPIGQTTVDANGHWTFSPQTPLANGTLVNAIARDAAGNSSLAGTVTVDTIAPPSPIVAPSNGLVLTGTAEAGAIVRILDAGGNLIGQTSADGSGNWSFTPPTQIPNGSVLSVVAVDPSGNPSLASSVTVDGLAPSVPVIAPSNGSVLSGTAEANARVILTDGSGNPIGQVTADGSGHWSFAPGVPLANGTVVNAVARDAAGNTSTSAQATVDAVAPPAPQVNPSNGLQLSGTAEPGSIVLISDGNGNPLGQVTVGVNGAWSFTFGQQQPDGTLLQVTARDAAGNTSIAASTTVNSALVSPPQVDASNGVDFSGTAEAGQQIVIRDGNGNLIGQTSADGNGHWSFSAGSALANGAAYQVVAVDPGSGRSSVPVSGTVDSVAPAAPTIDGSNGTSLSGSAEAGSTVTLRDGSGNLIGQVSADGTGHWSFTPASPLPNGTVVNAVASDAAGNASTPASTTVDNVAPPTPTVDPSNGALVEGSAEPGATIVVRDAGGNVIGQVTADGGGHWSFAPQPALANGTQLTVQARDAAGNESGTASVTVDTQAPAAPVVEPSSGSELSGTAEANAEVVIISANGQVIAQVPVSPGGTWSYTPSSPLPDGATLSVVAVDSAGNRSGTTTITVDSTPPAAPLVNPSNGASISGTAEPGSTVTATDGSNNPVGQTTADGQGNWSITPTTSLPNGSTVTVVATDAAGNPSIGTSTVVDSSAPSTPVVNPSNGTSLSGTGEEGSTLVFTDGSGNALGQTTVGAGGVWSFTPHQPLADGTVVTVVAKDAAGNQSGTAQITVDAAPPANPTLDPSNGVSLTGTGEIGSTVIISVAGSEVARVVVGNDGHWSYTPSSQLANNTNVSVVAVDAAGNSSQTVSGVIDSVAPPTPTILPSEGLTFSGTAEAGAMVILTDAGGNPIGQTTADADGRWTFSAGTQVPDGTVVNAIARDAAGNSSGAASTTVDADAPAAPLINPSNGTSVSGTAEIGSTITLVYANNVLIGQATTDSSGKWTFSLSPPLPDGTVITVVAQDAAGNTSNAASIVIDSISPPAPTVLPSNGSSLSGTAEAGSTVIVSLGGVELGRVQADINGHWTLPLSPTLGDGTQPSVVAVDAAGNASAPTTVTIDAVAPGAPTISDSNGTLLIGTAEAGSTVILTNGSGTAIGQTTADSSGHWSFTPPVPLPNGTSVTAVAQDAAGNTGPSASVVVDTALPNPPVIEPSNGATISGTADALALVRILDAGGNVLIEVNADGSGHWSWTPSAPLANGVEVRAVVVDGTRVSGVSSVIIDALPPAQPVVQPSNGILLSGSAEAGSVITLLDGGGQLIGSTTADAAGKWSFSPGSPLADGTQVQVLATDAAGNTSIPGLTTIDAVAPAAPVVAPSNGSVLAGTAEANATILLTDGNGNVIGQTTADGSGNWSFTPIAALANGTVVNAVARDAAGNTSVLGSTTIDSVAPGVPTVDPSNGVVLSGTAEANATILITDGNGNPIGQTVANGSGQWSFTPGTPLANGVVVDVVARDAAGNTSGVASTTVDAVSPPNPTIDLSNGTLLSGTAEANATVILTDGNGNPIGQVRADGAGNWSLTVSPALANGTLVNAVARDAAGNTSGPVSTTIDSVAPANPTIAASNGNELHGTAEINATVILTDGNGNLIGQTTANGSGVWSFTPGTALANGTVVNAVARDAVGNTSGAASTTIDSVAPATPTIDPSNGSLLSGTAEANATVILTDGNGNPIGQTTANGSGNWSFTPGVALPDGAVVNVVARDAAGNSSGVATTTVDALPPPTPTVEPSNGTHLAGTAEAGARVILTDGGGNPIGQTTADGSGHWSFNPGTALANGTVVNVQARDAAGNSSGIVTTTVDSVAPPTPTIDPSNGTQLAGTAESSATVILHDGNGNLIGTTQADGSGHWSFTPSPALANGTTVSAVAQDAAGNTSGAASTVVDSQAPNPPVCDPSNGALLSGTGEVGATILISVGGVTLAQVQVDGSGHWNYAPPIGLQDGVQVSVVARDAAGNLSSAVNVTVDAVAPPAPVIASSDGTVFAGTAEANATVLLSIGGSVLAEVKVDANGNWQYVPAVPVGDGVLVSASARDAAGNVGLPGDVTVDASLPAIPVINPSNGLSISGTAEANATVLISVNGVQVAQVTVNGDGSWSYVPGVPLADGAVVSAIARDASSNLSGTATAVVDALAPAVPVVTPSNGSVLSGTAEAGATVILSVGGVPIAQVTADASGHWSYAPGTALANGVQVSVVARDAAGNTSGAVSVTVDSVAPNAPTIAASNGVTFSGTAEANSTVIITGANGALLGQVTTNASGIWSFTPGVPLGNGVVVSVVAKDAAGNVSVAASTTVDAVAPSVPVVTPSNGTVFSGTAEAGSTVILSVGGAVIGQVTANAQGQWSFAPGTAVANNAQVSIVSKDAVGNTSVAASVTVDAVAPTAPIVAPSNGTLLSGTAEIGSTVILKVGGAVIAQVTADGTGHWSFTPGTALANNTQVSVTAKDAAGNVSVATTVSIDSVAPVAPSGLSVSANGTVLTGIAEANSTVKVIINGDTNNPITVQANGSGNFTVNLSPALTAGQVLTVNAVDTAGNVGSAIQIQAPDLTRPVLTIAEAADGYINKTELSDGIQVRVGLTAGAQVGQTLTLRYSGAGGFTYTQAHVLTAAEVLAGVVLVTLLPAAGVGVIPQGTATLTADVNGGLAATPASFTVDTLAPGAPVLSLAGNVLGIGGEVNSTLLVDVNVAGLSSHTELSAGSTGIGSLDLLSGLTGVSLTWDQLLDASVSVASRDAAGNVGNVASINLENVLTQNTVTIGGLGLAVGLLPPTLGISGTAIAGGSLAVQVITPAVNVTLHPIVDATGHFTINLLAADLLGQLGLSVTQILNLGSQLSLQLIAYDASGHQSAIYGISLTGSGLTLAIGEVSVTGTAGADVFLGQNGAEHFYGNAGADLFLHVGTGDIVQAGDGNDTIQLQATNFKSIDGGNGFDTVMLDHGISLNYGAVGTGTWTNIERVDMGKGDAGGSLTLTAAQVDAVTDGNNVLQVTGDSNDTLTVRGAVDTGVNQVHSGISYDVYTFGNTTLLVEENTVHVVVS</sequence>
<feature type="domain" description="Bacterial Ig" evidence="2">
    <location>
        <begin position="177"/>
        <end position="260"/>
    </location>
</feature>
<feature type="domain" description="Biofilm-associated protein BapA-like prefix-like" evidence="3">
    <location>
        <begin position="16"/>
        <end position="98"/>
    </location>
</feature>
<feature type="compositionally biased region" description="Polar residues" evidence="1">
    <location>
        <begin position="1496"/>
        <end position="1512"/>
    </location>
</feature>
<evidence type="ECO:0000259" key="2">
    <source>
        <dbReference type="Pfam" id="PF17936"/>
    </source>
</evidence>
<feature type="domain" description="Bacterial Ig" evidence="2">
    <location>
        <begin position="2155"/>
        <end position="2230"/>
    </location>
</feature>
<reference evidence="4 5" key="1">
    <citation type="submission" date="2020-02" db="EMBL/GenBank/DDBJ databases">
        <title>Complete genome sequence of Pseudomonas multiresinivorans ORNL1.</title>
        <authorList>
            <person name="Podar M."/>
        </authorList>
    </citation>
    <scope>NUCLEOTIDE SEQUENCE [LARGE SCALE GENOMIC DNA]</scope>
    <source>
        <strain evidence="5">populi</strain>
    </source>
</reference>
<dbReference type="InterPro" id="IPR041498">
    <property type="entry name" value="Big_6"/>
</dbReference>
<dbReference type="InterPro" id="IPR048051">
    <property type="entry name" value="BapA-like_prefix-like"/>
</dbReference>
<dbReference type="PANTHER" id="PTHR22901">
    <property type="entry name" value="SIALATE O-ACETYLESTERASE"/>
    <property type="match status" value="1"/>
</dbReference>
<accession>A0A7Z3GR18</accession>
<keyword evidence="5" id="KW-1185">Reference proteome</keyword>
<feature type="domain" description="Bacterial Ig" evidence="2">
    <location>
        <begin position="2237"/>
        <end position="2315"/>
    </location>
</feature>
<feature type="domain" description="Bacterial Ig" evidence="2">
    <location>
        <begin position="3053"/>
        <end position="3131"/>
    </location>
</feature>
<feature type="domain" description="Bacterial Ig" evidence="2">
    <location>
        <begin position="1502"/>
        <end position="1580"/>
    </location>
</feature>
<evidence type="ECO:0000259" key="3">
    <source>
        <dbReference type="Pfam" id="PF22783"/>
    </source>
</evidence>
<feature type="domain" description="Bacterial Ig" evidence="2">
    <location>
        <begin position="763"/>
        <end position="841"/>
    </location>
</feature>
<feature type="region of interest" description="Disordered" evidence="1">
    <location>
        <begin position="1429"/>
        <end position="1473"/>
    </location>
</feature>
<dbReference type="NCBIfam" id="NF033510">
    <property type="entry name" value="Ca_tandemer"/>
    <property type="match status" value="36"/>
</dbReference>
<feature type="region of interest" description="Disordered" evidence="1">
    <location>
        <begin position="161"/>
        <end position="212"/>
    </location>
</feature>
<dbReference type="Pfam" id="PF22783">
    <property type="entry name" value="BapA_N"/>
    <property type="match status" value="1"/>
</dbReference>
<feature type="domain" description="Bacterial Ig" evidence="2">
    <location>
        <begin position="2573"/>
        <end position="2643"/>
    </location>
</feature>
<feature type="domain" description="Bacterial Ig" evidence="2">
    <location>
        <begin position="1747"/>
        <end position="1824"/>
    </location>
</feature>
<organism evidence="4 5">
    <name type="scientific">Pseudomonas multiresinivorans</name>
    <dbReference type="NCBI Taxonomy" id="95301"/>
    <lineage>
        <taxon>Bacteria</taxon>
        <taxon>Pseudomonadati</taxon>
        <taxon>Pseudomonadota</taxon>
        <taxon>Gammaproteobacteria</taxon>
        <taxon>Pseudomonadales</taxon>
        <taxon>Pseudomonadaceae</taxon>
        <taxon>Pseudomonas</taxon>
    </lineage>
</organism>
<dbReference type="RefSeq" id="WP_169939220.1">
    <property type="nucleotide sequence ID" value="NZ_CP048833.1"/>
</dbReference>
<dbReference type="Proteomes" id="UP000502549">
    <property type="component" value="Chromosome"/>
</dbReference>
<dbReference type="EMBL" id="CP048833">
    <property type="protein sequence ID" value="QJP09496.1"/>
    <property type="molecule type" value="Genomic_DNA"/>
</dbReference>
<feature type="domain" description="Bacterial Ig" evidence="2">
    <location>
        <begin position="2972"/>
        <end position="3049"/>
    </location>
</feature>
<evidence type="ECO:0000313" key="5">
    <source>
        <dbReference type="Proteomes" id="UP000502549"/>
    </source>
</evidence>
<feature type="domain" description="Bacterial Ig" evidence="2">
    <location>
        <begin position="516"/>
        <end position="594"/>
    </location>
</feature>
<feature type="domain" description="Bacterial Ig" evidence="2">
    <location>
        <begin position="2810"/>
        <end position="2887"/>
    </location>
</feature>
<feature type="domain" description="Bacterial Ig" evidence="2">
    <location>
        <begin position="927"/>
        <end position="1005"/>
    </location>
</feature>
<feature type="domain" description="Bacterial Ig" evidence="2">
    <location>
        <begin position="2483"/>
        <end position="2561"/>
    </location>
</feature>
<feature type="domain" description="Bacterial Ig" evidence="2">
    <location>
        <begin position="443"/>
        <end position="507"/>
    </location>
</feature>
<dbReference type="NCBIfam" id="NF033677">
    <property type="entry name" value="biofilm_BapA_N"/>
    <property type="match status" value="1"/>
</dbReference>
<feature type="domain" description="Bacterial Ig" evidence="2">
    <location>
        <begin position="1174"/>
        <end position="1253"/>
    </location>
</feature>
<protein>
    <submittedName>
        <fullName evidence="4">BapA prefix-like domain-containing protein</fullName>
    </submittedName>
</protein>
<feature type="region of interest" description="Disordered" evidence="1">
    <location>
        <begin position="1175"/>
        <end position="1204"/>
    </location>
</feature>
<feature type="domain" description="Bacterial Ig" evidence="2">
    <location>
        <begin position="3216"/>
        <end position="3292"/>
    </location>
</feature>
<feature type="domain" description="Bacterial Ig" evidence="2">
    <location>
        <begin position="1256"/>
        <end position="1334"/>
    </location>
</feature>
<feature type="domain" description="Bacterial Ig" evidence="2">
    <location>
        <begin position="3135"/>
        <end position="3212"/>
    </location>
</feature>
<dbReference type="GO" id="GO:0001681">
    <property type="term" value="F:sialate O-acetylesterase activity"/>
    <property type="evidence" value="ECO:0007669"/>
    <property type="project" value="InterPro"/>
</dbReference>
<feature type="region of interest" description="Disordered" evidence="1">
    <location>
        <begin position="1242"/>
        <end position="1272"/>
    </location>
</feature>